<dbReference type="Proteomes" id="UP000319716">
    <property type="component" value="Unassembled WGS sequence"/>
</dbReference>
<evidence type="ECO:0000256" key="1">
    <source>
        <dbReference type="ARBA" id="ARBA00004141"/>
    </source>
</evidence>
<proteinExistence type="inferred from homology"/>
<feature type="transmembrane region" description="Helical" evidence="7">
    <location>
        <begin position="122"/>
        <end position="141"/>
    </location>
</feature>
<reference evidence="9 10" key="1">
    <citation type="submission" date="2017-11" db="EMBL/GenBank/DDBJ databases">
        <title>Draft Genome Sequence of Sporolactobacillus inulinus NBRC 111894 Isolated from Koso, a Japanese Sugar-Vegetable Fermented Beverage.</title>
        <authorList>
            <person name="Chiou T.Y."/>
            <person name="Oshima K."/>
            <person name="Suda W."/>
            <person name="Hattori M."/>
            <person name="Takahashi T."/>
        </authorList>
    </citation>
    <scope>NUCLEOTIDE SEQUENCE [LARGE SCALE GENOMIC DNA]</scope>
    <source>
        <strain evidence="9 10">NBRC111894</strain>
    </source>
</reference>
<feature type="transmembrane region" description="Helical" evidence="7">
    <location>
        <begin position="214"/>
        <end position="234"/>
    </location>
</feature>
<dbReference type="InterPro" id="IPR038770">
    <property type="entry name" value="Na+/solute_symporter_sf"/>
</dbReference>
<dbReference type="RefSeq" id="WP_262392978.1">
    <property type="nucleotide sequence ID" value="NZ_BEXB01000025.1"/>
</dbReference>
<dbReference type="Pfam" id="PF00999">
    <property type="entry name" value="Na_H_Exchanger"/>
    <property type="match status" value="1"/>
</dbReference>
<keyword evidence="5 7" id="KW-1133">Transmembrane helix</keyword>
<feature type="transmembrane region" description="Helical" evidence="7">
    <location>
        <begin position="60"/>
        <end position="80"/>
    </location>
</feature>
<evidence type="ECO:0000259" key="8">
    <source>
        <dbReference type="Pfam" id="PF00999"/>
    </source>
</evidence>
<keyword evidence="6 7" id="KW-0472">Membrane</keyword>
<dbReference type="GO" id="GO:1902600">
    <property type="term" value="P:proton transmembrane transport"/>
    <property type="evidence" value="ECO:0007669"/>
    <property type="project" value="InterPro"/>
</dbReference>
<organism evidence="9 10">
    <name type="scientific">Sporolactobacillus inulinus</name>
    <dbReference type="NCBI Taxonomy" id="2078"/>
    <lineage>
        <taxon>Bacteria</taxon>
        <taxon>Bacillati</taxon>
        <taxon>Bacillota</taxon>
        <taxon>Bacilli</taxon>
        <taxon>Bacillales</taxon>
        <taxon>Sporolactobacillaceae</taxon>
        <taxon>Sporolactobacillus</taxon>
    </lineage>
</organism>
<name>A0A4Y1ZEK9_9BACL</name>
<dbReference type="AlphaFoldDB" id="A0A4Y1ZEK9"/>
<dbReference type="InterPro" id="IPR006153">
    <property type="entry name" value="Cation/H_exchanger_TM"/>
</dbReference>
<comment type="subcellular location">
    <subcellularLocation>
        <location evidence="1">Membrane</location>
        <topology evidence="1">Multi-pass membrane protein</topology>
    </subcellularLocation>
</comment>
<keyword evidence="4 7" id="KW-0812">Transmembrane</keyword>
<dbReference type="EMBL" id="BEXB01000025">
    <property type="protein sequence ID" value="GAY77394.1"/>
    <property type="molecule type" value="Genomic_DNA"/>
</dbReference>
<evidence type="ECO:0000313" key="9">
    <source>
        <dbReference type="EMBL" id="GAY77394.1"/>
    </source>
</evidence>
<evidence type="ECO:0000256" key="4">
    <source>
        <dbReference type="ARBA" id="ARBA00022692"/>
    </source>
</evidence>
<dbReference type="GO" id="GO:0015297">
    <property type="term" value="F:antiporter activity"/>
    <property type="evidence" value="ECO:0007669"/>
    <property type="project" value="InterPro"/>
</dbReference>
<feature type="transmembrane region" description="Helical" evidence="7">
    <location>
        <begin position="298"/>
        <end position="319"/>
    </location>
</feature>
<evidence type="ECO:0000256" key="5">
    <source>
        <dbReference type="ARBA" id="ARBA00022989"/>
    </source>
</evidence>
<feature type="transmembrane region" description="Helical" evidence="7">
    <location>
        <begin position="92"/>
        <end position="116"/>
    </location>
</feature>
<comment type="caution">
    <text evidence="9">The sequence shown here is derived from an EMBL/GenBank/DDBJ whole genome shotgun (WGS) entry which is preliminary data.</text>
</comment>
<feature type="transmembrane region" description="Helical" evidence="7">
    <location>
        <begin position="153"/>
        <end position="177"/>
    </location>
</feature>
<gene>
    <name evidence="9" type="ORF">NBRC111894_2948</name>
</gene>
<feature type="transmembrane region" description="Helical" evidence="7">
    <location>
        <begin position="268"/>
        <end position="286"/>
    </location>
</feature>
<keyword evidence="3" id="KW-0813">Transport</keyword>
<feature type="transmembrane region" description="Helical" evidence="7">
    <location>
        <begin position="358"/>
        <end position="377"/>
    </location>
</feature>
<evidence type="ECO:0000256" key="6">
    <source>
        <dbReference type="ARBA" id="ARBA00023136"/>
    </source>
</evidence>
<dbReference type="PANTHER" id="PTHR42751">
    <property type="entry name" value="SODIUM/HYDROGEN EXCHANGER FAMILY/TRKA DOMAIN PROTEIN"/>
    <property type="match status" value="1"/>
</dbReference>
<evidence type="ECO:0000256" key="7">
    <source>
        <dbReference type="SAM" id="Phobius"/>
    </source>
</evidence>
<protein>
    <submittedName>
        <fullName evidence="9">Na+/H+ antiporter</fullName>
    </submittedName>
</protein>
<dbReference type="Gene3D" id="1.20.1530.20">
    <property type="match status" value="1"/>
</dbReference>
<accession>A0A4Y1ZEK9</accession>
<sequence>MDHLVFEVGTALVLVAIAALIASKLNFSIIPFLILVGMIVGPHAPQIGIINLRFIHSAELIEFLGRIGILFLLFYLGLEFSTSKLIRSGKSILIGGSVYIGINLTLGLLYPLILGFPLKETLIIAGIITVSSSAIVAKVLVDLRRTGNSETELILGIIMFEDIFLAVYLSTISGLILGESSSLVGTMISVLISLGYMLLFFIIARKAAPLLNKLLKISSDEIFIIVIFATLFFIAGFSETIHVAEAIGALLLGLVYSETDQAERMEHLVIPFRDFFGAIFFFSFGLSIDPMKLGGAVWLTLGAVLITIIGNFVAGQIAGKIAGLSHKASTNIGLTIVSRGEFSIIMANLGIAGGLMPILQPFSALYVLILAILGPILTKESKVIFSFLNRIFKWQKPGLSKQQSS</sequence>
<comment type="similarity">
    <text evidence="2">Belongs to the monovalent cation:proton antiporter 2 (CPA2) transporter (TC 2.A.37) family.</text>
</comment>
<evidence type="ECO:0000313" key="10">
    <source>
        <dbReference type="Proteomes" id="UP000319716"/>
    </source>
</evidence>
<feature type="transmembrane region" description="Helical" evidence="7">
    <location>
        <begin position="12"/>
        <end position="40"/>
    </location>
</feature>
<evidence type="ECO:0000256" key="3">
    <source>
        <dbReference type="ARBA" id="ARBA00022448"/>
    </source>
</evidence>
<evidence type="ECO:0000256" key="2">
    <source>
        <dbReference type="ARBA" id="ARBA00005551"/>
    </source>
</evidence>
<dbReference type="PANTHER" id="PTHR42751:SF4">
    <property type="entry name" value="K(+)_H(+) ANTIPORTER SUBUNIT KHTU"/>
    <property type="match status" value="1"/>
</dbReference>
<dbReference type="GO" id="GO:0016020">
    <property type="term" value="C:membrane"/>
    <property type="evidence" value="ECO:0007669"/>
    <property type="project" value="UniProtKB-SubCell"/>
</dbReference>
<feature type="domain" description="Cation/H+ exchanger transmembrane" evidence="8">
    <location>
        <begin position="13"/>
        <end position="378"/>
    </location>
</feature>
<feature type="transmembrane region" description="Helical" evidence="7">
    <location>
        <begin position="183"/>
        <end position="202"/>
    </location>
</feature>